<gene>
    <name evidence="7" type="primary">LOC116952968</name>
</gene>
<protein>
    <submittedName>
        <fullName evidence="7">Centromere protein J-like</fullName>
    </submittedName>
</protein>
<feature type="compositionally biased region" description="Low complexity" evidence="3">
    <location>
        <begin position="428"/>
        <end position="440"/>
    </location>
</feature>
<feature type="region of interest" description="Disordered" evidence="3">
    <location>
        <begin position="560"/>
        <end position="756"/>
    </location>
</feature>
<feature type="region of interest" description="Disordered" evidence="3">
    <location>
        <begin position="169"/>
        <end position="265"/>
    </location>
</feature>
<keyword evidence="2" id="KW-0175">Coiled coil</keyword>
<feature type="compositionally biased region" description="Basic and acidic residues" evidence="3">
    <location>
        <begin position="483"/>
        <end position="493"/>
    </location>
</feature>
<sequence length="1448" mass="157532">MSGEVERAAFLRWEVVDAARAGVLLDEPLPPPRFAGSRQERRMSSSPAHPDGPEFFQPLVGSLASTAQVYGDTSQQDEGYLRPAHPAADDRVAAGKDPRQMQLLPPFSPGMLGTMHFDPVALSSTGRGTVPEQNFEQAWQAHQQQQMQRLQQEKMSVLNLVSGPWLHRGAGKKLSQPPPVEHFGSMGRPVQPDVHAKAHNPGSPGEDESVLEDESSSLEPCRYSPRGASSPEQWPSEQSEFEERRHRTPPPVHPEDRPITPGIQGARRFEQLLEEQMKAEEERLRGCEKPFAIAGGDAGGVDGGGRARKPFLKRGQGIARFDRGKEAPARMSQGIGEDGSSIVTAKTQRAAAQDMSLKSTAPVQKARGSHPQVQKADRQVHVSRGNDKPKPSVGSKLVSGGAERPYACTRPPAEISSTRSASRANGVATQAARSAQSSAQPRKMVTFDLPDDPPSAKLSGSQPREENLRIPAATKESNPQARNETRQDVESARARLAARTPGQRHEGLRVAAQLPVSCVAESSFETSFQRKMERWDCERAVDDHELHEFELLEQAAQDLSFASNASLTPTTGPPPPPPQMLPPPMNLDNWGNWRRLSSTPIKESERAVMPEGDGASEVPGAQAPKHATALKSVWQQPTEIGGDRGGEVRGVDGGDGQRDDERGGGGGGGGGAAAAEALGATNCSPSRPGVVEDAELMSDDSSDASDASSFLSGVEERDDLDDDDDGEKPRAACKDPDGFEDEHTWNDDDDNDDDDVVDEDERTLVEENHMVEDRNHTRLEGSEQRAVTRKVAQCRTVDRTDLGDFHNGKVSPNAPPTSGLVAKLFPALKPPKKDVVAAPAADVGQSRLLQERLAELEAEIARFRTENAALARLRAEHEASLETLRKEREAFERHRAEGVAQLEAERLEGQQRLQRERRIFQKHAAAARAIPDKQQRNEAQTLRQQLAELQDELRRREARWVAGQARSREQLQAAERLNAELRLELGTAERLRLQAVRRRGASGCSGGAPAGGAATGREAAAPQARLGRRTFWAASDQDRNRFEVGCRRPFNKKQDQIVRLKFVSIPQCSPKIWRERKGQAEWLGERSVVWHSFNAATCISRQVLGSQKLDVCPQLAAHPANGAQTKVAAGHLPASDAAKAGALKPKSSSLKSQAPSLGAQKGAETKVGRPSQAASAASRTTRPDLSSTGAGAAAAAAEDTPRTATLKAATQDSSHPFDTSHHKPEGGGGSGEGVEQSRDWGAASLDGSRTADEEVLEEVTHPDGKVEVVSRGGHRTLRFPNGTRREVSPGGRSVLVAFFNGDVKRVLPDQRVIYYYADAQTTQTTFPDGLEILQFPDNQIEKHYPDGSKEIVFPDQTVKHLHVDGREETICPDGTVVHTQPNGDREMEFADGQREVHTARYKRREYPDGTVKTVFPDGRQETRYASGRLRLKDSAGNIVFDGTDANRD</sequence>
<feature type="domain" description="Centromere protein J C-terminal" evidence="4">
    <location>
        <begin position="1364"/>
        <end position="1397"/>
    </location>
</feature>
<feature type="region of interest" description="Disordered" evidence="3">
    <location>
        <begin position="1244"/>
        <end position="1263"/>
    </location>
</feature>
<evidence type="ECO:0000256" key="1">
    <source>
        <dbReference type="ARBA" id="ARBA00005627"/>
    </source>
</evidence>
<feature type="region of interest" description="Disordered" evidence="3">
    <location>
        <begin position="291"/>
        <end position="508"/>
    </location>
</feature>
<dbReference type="GO" id="GO:0005813">
    <property type="term" value="C:centrosome"/>
    <property type="evidence" value="ECO:0007669"/>
    <property type="project" value="TreeGrafter"/>
</dbReference>
<feature type="compositionally biased region" description="Acidic residues" evidence="3">
    <location>
        <begin position="747"/>
        <end position="756"/>
    </location>
</feature>
<feature type="compositionally biased region" description="Basic and acidic residues" evidence="3">
    <location>
        <begin position="641"/>
        <end position="663"/>
    </location>
</feature>
<evidence type="ECO:0000259" key="4">
    <source>
        <dbReference type="Pfam" id="PF07202"/>
    </source>
</evidence>
<evidence type="ECO:0000256" key="2">
    <source>
        <dbReference type="SAM" id="Coils"/>
    </source>
</evidence>
<feature type="coiled-coil region" evidence="2">
    <location>
        <begin position="846"/>
        <end position="994"/>
    </location>
</feature>
<feature type="compositionally biased region" description="Basic and acidic residues" evidence="3">
    <location>
        <begin position="727"/>
        <end position="746"/>
    </location>
</feature>
<feature type="compositionally biased region" description="Pro residues" evidence="3">
    <location>
        <begin position="571"/>
        <end position="585"/>
    </location>
</feature>
<feature type="compositionally biased region" description="Polar residues" evidence="3">
    <location>
        <begin position="1146"/>
        <end position="1155"/>
    </location>
</feature>
<comment type="similarity">
    <text evidence="1">Belongs to the TCP10 family.</text>
</comment>
<dbReference type="GO" id="GO:0061511">
    <property type="term" value="P:centriole elongation"/>
    <property type="evidence" value="ECO:0007669"/>
    <property type="project" value="TreeGrafter"/>
</dbReference>
<feature type="domain" description="Centromere protein J C-terminal" evidence="4">
    <location>
        <begin position="1327"/>
        <end position="1355"/>
    </location>
</feature>
<feature type="compositionally biased region" description="Acidic residues" evidence="3">
    <location>
        <begin position="716"/>
        <end position="726"/>
    </location>
</feature>
<evidence type="ECO:0000313" key="6">
    <source>
        <dbReference type="Proteomes" id="UP001318040"/>
    </source>
</evidence>
<dbReference type="Pfam" id="PF25779">
    <property type="entry name" value="Tubulin-bind_CPAP"/>
    <property type="match status" value="1"/>
</dbReference>
<feature type="compositionally biased region" description="Low complexity" evidence="3">
    <location>
        <begin position="229"/>
        <end position="238"/>
    </location>
</feature>
<dbReference type="Pfam" id="PF07202">
    <property type="entry name" value="Tcp10_C"/>
    <property type="match status" value="4"/>
</dbReference>
<dbReference type="RefSeq" id="XP_032828625.1">
    <property type="nucleotide sequence ID" value="XM_032972734.1"/>
</dbReference>
<dbReference type="PANTHER" id="PTHR10331">
    <property type="entry name" value="T COMPLEX PROTEIN 10"/>
    <property type="match status" value="1"/>
</dbReference>
<dbReference type="Proteomes" id="UP001318040">
    <property type="component" value="Chromosome 49"/>
</dbReference>
<dbReference type="InterPro" id="IPR047002">
    <property type="entry name" value="Tcp10_C_sf"/>
</dbReference>
<keyword evidence="6" id="KW-1185">Reference proteome</keyword>
<feature type="compositionally biased region" description="Acidic residues" evidence="3">
    <location>
        <begin position="205"/>
        <end position="216"/>
    </location>
</feature>
<feature type="compositionally biased region" description="Polar residues" evidence="3">
    <location>
        <begin position="1208"/>
        <end position="1217"/>
    </location>
</feature>
<dbReference type="KEGG" id="pmrn:116952968"/>
<dbReference type="GO" id="GO:0060271">
    <property type="term" value="P:cilium assembly"/>
    <property type="evidence" value="ECO:0007669"/>
    <property type="project" value="TreeGrafter"/>
</dbReference>
<dbReference type="InterPro" id="IPR058029">
    <property type="entry name" value="Tubulin-bd_CENPJ"/>
</dbReference>
<evidence type="ECO:0000313" key="7">
    <source>
        <dbReference type="RefSeq" id="XP_032828625.1"/>
    </source>
</evidence>
<dbReference type="Gene3D" id="2.60.450.20">
    <property type="match status" value="1"/>
</dbReference>
<proteinExistence type="inferred from homology"/>
<feature type="region of interest" description="Disordered" evidence="3">
    <location>
        <begin position="1000"/>
        <end position="1022"/>
    </location>
</feature>
<dbReference type="GO" id="GO:0015631">
    <property type="term" value="F:tubulin binding"/>
    <property type="evidence" value="ECO:0007669"/>
    <property type="project" value="TreeGrafter"/>
</dbReference>
<dbReference type="PANTHER" id="PTHR10331:SF6">
    <property type="entry name" value="SPINDLE ASSEMBLY ABNORMAL 4"/>
    <property type="match status" value="1"/>
</dbReference>
<accession>A0AAJ7U2Q1</accession>
<dbReference type="InterPro" id="IPR009852">
    <property type="entry name" value="CENPJ_C_dom"/>
</dbReference>
<feature type="compositionally biased region" description="Acidic residues" evidence="3">
    <location>
        <begin position="692"/>
        <end position="703"/>
    </location>
</feature>
<feature type="domain" description="CENPJ tubulin-binding region" evidence="5">
    <location>
        <begin position="254"/>
        <end position="322"/>
    </location>
</feature>
<reference evidence="7" key="1">
    <citation type="submission" date="2025-08" db="UniProtKB">
        <authorList>
            <consortium name="RefSeq"/>
        </authorList>
    </citation>
    <scope>IDENTIFICATION</scope>
    <source>
        <tissue evidence="7">Sperm</tissue>
    </source>
</reference>
<feature type="domain" description="Centromere protein J C-terminal" evidence="4">
    <location>
        <begin position="1254"/>
        <end position="1287"/>
    </location>
</feature>
<dbReference type="GO" id="GO:0005814">
    <property type="term" value="C:centriole"/>
    <property type="evidence" value="ECO:0007669"/>
    <property type="project" value="TreeGrafter"/>
</dbReference>
<feature type="region of interest" description="Disordered" evidence="3">
    <location>
        <begin position="26"/>
        <end position="58"/>
    </location>
</feature>
<feature type="compositionally biased region" description="Gly residues" evidence="3">
    <location>
        <begin position="1003"/>
        <end position="1014"/>
    </location>
</feature>
<evidence type="ECO:0000259" key="5">
    <source>
        <dbReference type="Pfam" id="PF25779"/>
    </source>
</evidence>
<evidence type="ECO:0000256" key="3">
    <source>
        <dbReference type="SAM" id="MobiDB-lite"/>
    </source>
</evidence>
<organism evidence="6 7">
    <name type="scientific">Petromyzon marinus</name>
    <name type="common">Sea lamprey</name>
    <dbReference type="NCBI Taxonomy" id="7757"/>
    <lineage>
        <taxon>Eukaryota</taxon>
        <taxon>Metazoa</taxon>
        <taxon>Chordata</taxon>
        <taxon>Craniata</taxon>
        <taxon>Vertebrata</taxon>
        <taxon>Cyclostomata</taxon>
        <taxon>Hyperoartia</taxon>
        <taxon>Petromyzontiformes</taxon>
        <taxon>Petromyzontidae</taxon>
        <taxon>Petromyzon</taxon>
    </lineage>
</organism>
<feature type="region of interest" description="Disordered" evidence="3">
    <location>
        <begin position="1138"/>
        <end position="1237"/>
    </location>
</feature>
<feature type="domain" description="Centromere protein J C-terminal" evidence="4">
    <location>
        <begin position="1402"/>
        <end position="1430"/>
    </location>
</feature>
<name>A0AAJ7U2Q1_PETMA</name>
<feature type="compositionally biased region" description="Basic and acidic residues" evidence="3">
    <location>
        <begin position="375"/>
        <end position="390"/>
    </location>
</feature>
<dbReference type="InterPro" id="IPR026581">
    <property type="entry name" value="TCP10L/CENPJ"/>
</dbReference>